<dbReference type="GO" id="GO:0000272">
    <property type="term" value="P:polysaccharide catabolic process"/>
    <property type="evidence" value="ECO:0007669"/>
    <property type="project" value="UniProtKB-KW"/>
</dbReference>
<dbReference type="Proteomes" id="UP000521872">
    <property type="component" value="Unassembled WGS sequence"/>
</dbReference>
<dbReference type="PANTHER" id="PTHR16631:SF17">
    <property type="entry name" value="GLUCAN ENDO-1,3-BETA-GLUCOSIDASE BTGC"/>
    <property type="match status" value="1"/>
</dbReference>
<feature type="region of interest" description="Disordered" evidence="15">
    <location>
        <begin position="394"/>
        <end position="439"/>
    </location>
</feature>
<comment type="catalytic activity">
    <reaction evidence="1">
        <text>Hydrolysis of (1-&gt;3)-beta-D-glucosidic linkages in (1-&gt;3)-beta-D-glucans.</text>
        <dbReference type="EC" id="3.2.1.39"/>
    </reaction>
</comment>
<evidence type="ECO:0000256" key="1">
    <source>
        <dbReference type="ARBA" id="ARBA00000382"/>
    </source>
</evidence>
<evidence type="ECO:0000313" key="16">
    <source>
        <dbReference type="EMBL" id="KAF4622950.1"/>
    </source>
</evidence>
<comment type="similarity">
    <text evidence="3">Belongs to the glycosyl hydrolase 17 family.</text>
</comment>
<comment type="caution">
    <text evidence="16">The sequence shown here is derived from an EMBL/GenBank/DDBJ whole genome shotgun (WGS) entry which is preliminary data.</text>
</comment>
<evidence type="ECO:0000256" key="13">
    <source>
        <dbReference type="ARBA" id="ARBA00042373"/>
    </source>
</evidence>
<keyword evidence="9" id="KW-0119">Carbohydrate metabolism</keyword>
<feature type="compositionally biased region" description="Polar residues" evidence="15">
    <location>
        <begin position="394"/>
        <end position="408"/>
    </location>
</feature>
<sequence length="713" mass="78483">MKLSLSVISQVLATNNFYGIVAANSIGESANYKCRTQKDWNDLATTAINHGFRSIRVVGFDCDALTLASNAAKASGLTIMAGIYVHGTMADSKKQIDDEVEMFIKAYKKYGDAQYVGLTIGNEVEDTTNNIMQKVYSVRGYLRTMGVWTPVSTVHTWVRIVNDPELCGADFVGANTHAFYDGNFVSKQTGDFVFKTAVPLLQKKCPGRKLYITESGWPSKGDKFGKQANASLADERLALLNLNCACRDDRTVTVYAFEADNQLWKHNDNERSFGIFGKLDLWPIFSVCPAFREEGESEETTVSEKTQEGVFVEQTPMFTESLPPSCHTMSTTTFRVVNRSPARKVNPPSRSSSTSEDQHADTASTYSFVSSSENTLLDHKHSLEDYISGYKSGNELSYQKPPHTSSGFTDVEKHKRFKSDTSSCHLPVKPASSSSTSTDVNSQTKTALLSAVLGADALPYTTEIDSIPCAGLRIPNGPLKGLLAWRLVVRLPPSQGEKRGWWTSSKAPASNTEQIRRYSNTPFSAEESPGNRPKMPTAINSTNSLPLRPDIQERNRPISTHLDTQLYQSSIQKSIHGSPPSSHNAVISNFILDTSLPYSVISRDTLVALGYPLHRFTSPAHGEDDSNPNSFITLSIQNVVTKLRVANPDEVSRLGIQFLQDAGVSLFFPRGGDPVFYLESARLFHDVPKTVLIVPKVSLQQRIRALFGITGPA</sequence>
<dbReference type="EC" id="3.2.1.39" evidence="4"/>
<evidence type="ECO:0000256" key="4">
    <source>
        <dbReference type="ARBA" id="ARBA00012780"/>
    </source>
</evidence>
<dbReference type="GO" id="GO:0005576">
    <property type="term" value="C:extracellular region"/>
    <property type="evidence" value="ECO:0007669"/>
    <property type="project" value="TreeGrafter"/>
</dbReference>
<evidence type="ECO:0000256" key="5">
    <source>
        <dbReference type="ARBA" id="ARBA00022475"/>
    </source>
</evidence>
<evidence type="ECO:0000313" key="17">
    <source>
        <dbReference type="Proteomes" id="UP000521872"/>
    </source>
</evidence>
<keyword evidence="10" id="KW-0961">Cell wall biogenesis/degradation</keyword>
<reference evidence="16 17" key="1">
    <citation type="submission" date="2019-12" db="EMBL/GenBank/DDBJ databases">
        <authorList>
            <person name="Floudas D."/>
            <person name="Bentzer J."/>
            <person name="Ahren D."/>
            <person name="Johansson T."/>
            <person name="Persson P."/>
            <person name="Tunlid A."/>
        </authorList>
    </citation>
    <scope>NUCLEOTIDE SEQUENCE [LARGE SCALE GENOMIC DNA]</scope>
    <source>
        <strain evidence="16 17">CBS 102.39</strain>
    </source>
</reference>
<evidence type="ECO:0000256" key="12">
    <source>
        <dbReference type="ARBA" id="ARBA00037649"/>
    </source>
</evidence>
<evidence type="ECO:0000256" key="2">
    <source>
        <dbReference type="ARBA" id="ARBA00004401"/>
    </source>
</evidence>
<dbReference type="GO" id="GO:0071555">
    <property type="term" value="P:cell wall organization"/>
    <property type="evidence" value="ECO:0007669"/>
    <property type="project" value="UniProtKB-KW"/>
</dbReference>
<gene>
    <name evidence="16" type="ORF">D9613_002263</name>
</gene>
<dbReference type="PANTHER" id="PTHR16631">
    <property type="entry name" value="GLUCAN 1,3-BETA-GLUCOSIDASE"/>
    <property type="match status" value="1"/>
</dbReference>
<feature type="region of interest" description="Disordered" evidence="15">
    <location>
        <begin position="336"/>
        <end position="365"/>
    </location>
</feature>
<accession>A0A8H4VWI7</accession>
<name>A0A8H4VWI7_9AGAR</name>
<dbReference type="InterPro" id="IPR050732">
    <property type="entry name" value="Beta-glucan_modifiers"/>
</dbReference>
<keyword evidence="11" id="KW-0624">Polysaccharide degradation</keyword>
<evidence type="ECO:0000256" key="7">
    <source>
        <dbReference type="ARBA" id="ARBA00023136"/>
    </source>
</evidence>
<dbReference type="SUPFAM" id="SSF51445">
    <property type="entry name" value="(Trans)glycosidases"/>
    <property type="match status" value="1"/>
</dbReference>
<keyword evidence="17" id="KW-1185">Reference proteome</keyword>
<evidence type="ECO:0000256" key="8">
    <source>
        <dbReference type="ARBA" id="ARBA00023180"/>
    </source>
</evidence>
<comment type="function">
    <text evidence="12">Glucanases play a role in cell expansion during growth, in cell-cell fusion during mating, and in spore release during sporulation. This enzyme may be involved in beta-glucan degradation. Active on laminarin and lichenan.</text>
</comment>
<evidence type="ECO:0000256" key="9">
    <source>
        <dbReference type="ARBA" id="ARBA00023277"/>
    </source>
</evidence>
<evidence type="ECO:0000256" key="6">
    <source>
        <dbReference type="ARBA" id="ARBA00022801"/>
    </source>
</evidence>
<keyword evidence="8" id="KW-0325">Glycoprotein</keyword>
<feature type="region of interest" description="Disordered" evidence="15">
    <location>
        <begin position="519"/>
        <end position="549"/>
    </location>
</feature>
<dbReference type="Gene3D" id="3.20.20.80">
    <property type="entry name" value="Glycosidases"/>
    <property type="match status" value="1"/>
</dbReference>
<evidence type="ECO:0000256" key="11">
    <source>
        <dbReference type="ARBA" id="ARBA00023326"/>
    </source>
</evidence>
<dbReference type="GO" id="GO:0042973">
    <property type="term" value="F:glucan endo-1,3-beta-D-glucosidase activity"/>
    <property type="evidence" value="ECO:0007669"/>
    <property type="project" value="UniProtKB-EC"/>
</dbReference>
<protein>
    <recommendedName>
        <fullName evidence="4">glucan endo-1,3-beta-D-glucosidase</fullName>
        <ecNumber evidence="4">3.2.1.39</ecNumber>
    </recommendedName>
    <alternativeName>
        <fullName evidence="14">Endo-1,3-beta-glucanase btgC</fullName>
    </alternativeName>
    <alternativeName>
        <fullName evidence="13">Laminarinase btgC</fullName>
    </alternativeName>
</protein>
<organism evidence="16 17">
    <name type="scientific">Agrocybe pediades</name>
    <dbReference type="NCBI Taxonomy" id="84607"/>
    <lineage>
        <taxon>Eukaryota</taxon>
        <taxon>Fungi</taxon>
        <taxon>Dikarya</taxon>
        <taxon>Basidiomycota</taxon>
        <taxon>Agaricomycotina</taxon>
        <taxon>Agaricomycetes</taxon>
        <taxon>Agaricomycetidae</taxon>
        <taxon>Agaricales</taxon>
        <taxon>Agaricineae</taxon>
        <taxon>Strophariaceae</taxon>
        <taxon>Agrocybe</taxon>
    </lineage>
</organism>
<dbReference type="GO" id="GO:0009277">
    <property type="term" value="C:fungal-type cell wall"/>
    <property type="evidence" value="ECO:0007669"/>
    <property type="project" value="TreeGrafter"/>
</dbReference>
<evidence type="ECO:0000256" key="3">
    <source>
        <dbReference type="ARBA" id="ARBA00008773"/>
    </source>
</evidence>
<proteinExistence type="inferred from homology"/>
<feature type="compositionally biased region" description="Polar residues" evidence="15">
    <location>
        <begin position="348"/>
        <end position="365"/>
    </location>
</feature>
<dbReference type="AlphaFoldDB" id="A0A8H4VWI7"/>
<evidence type="ECO:0000256" key="14">
    <source>
        <dbReference type="ARBA" id="ARBA00043078"/>
    </source>
</evidence>
<dbReference type="EMBL" id="JAACJL010000001">
    <property type="protein sequence ID" value="KAF4622950.1"/>
    <property type="molecule type" value="Genomic_DNA"/>
</dbReference>
<evidence type="ECO:0000256" key="15">
    <source>
        <dbReference type="SAM" id="MobiDB-lite"/>
    </source>
</evidence>
<dbReference type="GO" id="GO:0005886">
    <property type="term" value="C:plasma membrane"/>
    <property type="evidence" value="ECO:0007669"/>
    <property type="project" value="UniProtKB-SubCell"/>
</dbReference>
<evidence type="ECO:0000256" key="10">
    <source>
        <dbReference type="ARBA" id="ARBA00023316"/>
    </source>
</evidence>
<keyword evidence="5" id="KW-1003">Cell membrane</keyword>
<keyword evidence="6" id="KW-0378">Hydrolase</keyword>
<dbReference type="GO" id="GO:0009986">
    <property type="term" value="C:cell surface"/>
    <property type="evidence" value="ECO:0007669"/>
    <property type="project" value="TreeGrafter"/>
</dbReference>
<keyword evidence="7" id="KW-0472">Membrane</keyword>
<dbReference type="InterPro" id="IPR017853">
    <property type="entry name" value="GH"/>
</dbReference>
<comment type="subcellular location">
    <subcellularLocation>
        <location evidence="2">Cell membrane</location>
        <topology evidence="2">Single-pass type II membrane protein</topology>
    </subcellularLocation>
</comment>